<comment type="caution">
    <text evidence="1">The sequence shown here is derived from an EMBL/GenBank/DDBJ whole genome shotgun (WGS) entry which is preliminary data.</text>
</comment>
<name>A0A9W5R4I9_BACCE</name>
<dbReference type="AlphaFoldDB" id="A0A9W5R4I9"/>
<dbReference type="RefSeq" id="WP_016123193.1">
    <property type="nucleotide sequence ID" value="NZ_KB976835.1"/>
</dbReference>
<dbReference type="Proteomes" id="UP000014028">
    <property type="component" value="Unassembled WGS sequence"/>
</dbReference>
<evidence type="ECO:0000313" key="2">
    <source>
        <dbReference type="Proteomes" id="UP000014028"/>
    </source>
</evidence>
<accession>A0A9W5R4I9</accession>
<dbReference type="EMBL" id="AHFK01000061">
    <property type="protein sequence ID" value="EOQ07803.1"/>
    <property type="molecule type" value="Genomic_DNA"/>
</dbReference>
<evidence type="ECO:0000313" key="1">
    <source>
        <dbReference type="EMBL" id="EOQ07803.1"/>
    </source>
</evidence>
<protein>
    <recommendedName>
        <fullName evidence="3">DUF1292 domain-containing protein</fullName>
    </recommendedName>
</protein>
<evidence type="ECO:0008006" key="3">
    <source>
        <dbReference type="Google" id="ProtNLM"/>
    </source>
</evidence>
<proteinExistence type="predicted"/>
<organism evidence="1 2">
    <name type="scientific">Bacillus cereus VD184</name>
    <dbReference type="NCBI Taxonomy" id="1053242"/>
    <lineage>
        <taxon>Bacteria</taxon>
        <taxon>Bacillati</taxon>
        <taxon>Bacillota</taxon>
        <taxon>Bacilli</taxon>
        <taxon>Bacillales</taxon>
        <taxon>Bacillaceae</taxon>
        <taxon>Bacillus</taxon>
        <taxon>Bacillus cereus group</taxon>
    </lineage>
</organism>
<gene>
    <name evidence="1" type="ORF">IKC_00032</name>
</gene>
<sequence>MSIYAEGFTDAVVVLEGEKYKVSKIDVIDVSDQENKPDKTLLITHKIEGFEVPIYLLIDDEEESFTFGMSVGDGISLFVPVTDEEVFEKAVQLVASLEDEEN</sequence>
<reference evidence="1 2" key="1">
    <citation type="submission" date="2012-12" db="EMBL/GenBank/DDBJ databases">
        <title>The Genome Sequence of Bacillus cereus VD184.</title>
        <authorList>
            <consortium name="The Broad Institute Genome Sequencing Platform"/>
            <consortium name="The Broad Institute Genome Sequencing Center for Infectious Disease"/>
            <person name="Feldgarden M."/>
            <person name="Van der Auwera G.A."/>
            <person name="Mahillon J."/>
            <person name="Duprez V."/>
            <person name="Timmery S."/>
            <person name="Mattelet C."/>
            <person name="Dierick K."/>
            <person name="Sun M."/>
            <person name="Yu Z."/>
            <person name="Zhu L."/>
            <person name="Hu X."/>
            <person name="Shank E.B."/>
            <person name="Swiecicka I."/>
            <person name="Hansen B.M."/>
            <person name="Andrup L."/>
            <person name="Walker B."/>
            <person name="Young S.K."/>
            <person name="Zeng Q."/>
            <person name="Gargeya S."/>
            <person name="Fitzgerald M."/>
            <person name="Haas B."/>
            <person name="Abouelleil A."/>
            <person name="Alvarado L."/>
            <person name="Arachchi H.M."/>
            <person name="Berlin A.M."/>
            <person name="Chapman S.B."/>
            <person name="Dewar J."/>
            <person name="Goldberg J."/>
            <person name="Griggs A."/>
            <person name="Gujja S."/>
            <person name="Hansen M."/>
            <person name="Howarth C."/>
            <person name="Imamovic A."/>
            <person name="Larimer J."/>
            <person name="McCowan C."/>
            <person name="Murphy C."/>
            <person name="Neiman D."/>
            <person name="Pearson M."/>
            <person name="Priest M."/>
            <person name="Roberts A."/>
            <person name="Saif S."/>
            <person name="Shea T."/>
            <person name="Sisk P."/>
            <person name="Sykes S."/>
            <person name="Wortman J."/>
            <person name="Nusbaum C."/>
            <person name="Birren B."/>
        </authorList>
    </citation>
    <scope>NUCLEOTIDE SEQUENCE [LARGE SCALE GENOMIC DNA]</scope>
    <source>
        <strain evidence="1 2">VD184</strain>
    </source>
</reference>